<comment type="similarity">
    <text evidence="1">Belongs to the protein kinase superfamily. BUD32 family.</text>
</comment>
<keyword evidence="6" id="KW-0547">Nucleotide-binding</keyword>
<dbReference type="NCBIfam" id="TIGR03724">
    <property type="entry name" value="arch_bud32"/>
    <property type="match status" value="1"/>
</dbReference>
<keyword evidence="3" id="KW-0723">Serine/threonine-protein kinase</keyword>
<keyword evidence="13" id="KW-1185">Reference proteome</keyword>
<evidence type="ECO:0000256" key="9">
    <source>
        <dbReference type="ARBA" id="ARBA00047899"/>
    </source>
</evidence>
<feature type="domain" description="Protein kinase" evidence="11">
    <location>
        <begin position="1"/>
        <end position="188"/>
    </location>
</feature>
<evidence type="ECO:0000256" key="10">
    <source>
        <dbReference type="ARBA" id="ARBA00048679"/>
    </source>
</evidence>
<evidence type="ECO:0000256" key="1">
    <source>
        <dbReference type="ARBA" id="ARBA00010630"/>
    </source>
</evidence>
<dbReference type="NCBIfam" id="NF011462">
    <property type="entry name" value="PRK14879.1-3"/>
    <property type="match status" value="1"/>
</dbReference>
<dbReference type="InterPro" id="IPR011009">
    <property type="entry name" value="Kinase-like_dom_sf"/>
</dbReference>
<evidence type="ECO:0000313" key="12">
    <source>
        <dbReference type="EMBL" id="WEL19196.1"/>
    </source>
</evidence>
<dbReference type="Gene3D" id="3.30.200.20">
    <property type="entry name" value="Phosphorylase Kinase, domain 1"/>
    <property type="match status" value="1"/>
</dbReference>
<dbReference type="RefSeq" id="WP_347722068.1">
    <property type="nucleotide sequence ID" value="NZ_CP104395.1"/>
</dbReference>
<dbReference type="Gene3D" id="1.10.510.10">
    <property type="entry name" value="Transferase(Phosphotransferase) domain 1"/>
    <property type="match status" value="1"/>
</dbReference>
<reference evidence="12 13" key="1">
    <citation type="submission" date="2022-09" db="EMBL/GenBank/DDBJ databases">
        <title>Xylan utilization by haloarchaea-nanohaloarchaea associations.</title>
        <authorList>
            <person name="Yakimov M."/>
        </authorList>
    </citation>
    <scope>NUCLEOTIDE SEQUENCE [LARGE SCALE GENOMIC DNA]</scope>
    <source>
        <strain evidence="12 13">SVXNc</strain>
    </source>
</reference>
<dbReference type="EMBL" id="CP104395">
    <property type="protein sequence ID" value="WEL19196.1"/>
    <property type="molecule type" value="Genomic_DNA"/>
</dbReference>
<organism evidence="12 13">
    <name type="scientific">Candidatus Nanohalococcus occultus</name>
    <dbReference type="NCBI Taxonomy" id="2978047"/>
    <lineage>
        <taxon>Archaea</taxon>
        <taxon>Candidatus Nanohalarchaeota</taxon>
        <taxon>Candidatus Nanohalarchaeota incertae sedis</taxon>
        <taxon>Candidatus Nanohalococcus</taxon>
    </lineage>
</organism>
<name>A0ABY8CII5_9ARCH</name>
<keyword evidence="8" id="KW-0067">ATP-binding</keyword>
<protein>
    <recommendedName>
        <fullName evidence="2">non-specific serine/threonine protein kinase</fullName>
        <ecNumber evidence="2">2.7.11.1</ecNumber>
    </recommendedName>
</protein>
<dbReference type="GO" id="GO:0016740">
    <property type="term" value="F:transferase activity"/>
    <property type="evidence" value="ECO:0007669"/>
    <property type="project" value="UniProtKB-KW"/>
</dbReference>
<dbReference type="PROSITE" id="PS50011">
    <property type="entry name" value="PROTEIN_KINASE_DOM"/>
    <property type="match status" value="1"/>
</dbReference>
<dbReference type="InterPro" id="IPR018934">
    <property type="entry name" value="RIO_dom"/>
</dbReference>
<evidence type="ECO:0000256" key="7">
    <source>
        <dbReference type="ARBA" id="ARBA00022777"/>
    </source>
</evidence>
<keyword evidence="5" id="KW-0819">tRNA processing</keyword>
<dbReference type="Proteomes" id="UP001218034">
    <property type="component" value="Chromosome"/>
</dbReference>
<evidence type="ECO:0000313" key="13">
    <source>
        <dbReference type="Proteomes" id="UP001218034"/>
    </source>
</evidence>
<dbReference type="SUPFAM" id="SSF56112">
    <property type="entry name" value="Protein kinase-like (PK-like)"/>
    <property type="match status" value="1"/>
</dbReference>
<evidence type="ECO:0000256" key="3">
    <source>
        <dbReference type="ARBA" id="ARBA00022527"/>
    </source>
</evidence>
<dbReference type="PROSITE" id="PS00109">
    <property type="entry name" value="PROTEIN_KINASE_TYR"/>
    <property type="match status" value="1"/>
</dbReference>
<evidence type="ECO:0000259" key="11">
    <source>
        <dbReference type="PROSITE" id="PS50011"/>
    </source>
</evidence>
<keyword evidence="7" id="KW-0418">Kinase</keyword>
<comment type="catalytic activity">
    <reaction evidence="10">
        <text>L-seryl-[protein] + ATP = O-phospho-L-seryl-[protein] + ADP + H(+)</text>
        <dbReference type="Rhea" id="RHEA:17989"/>
        <dbReference type="Rhea" id="RHEA-COMP:9863"/>
        <dbReference type="Rhea" id="RHEA-COMP:11604"/>
        <dbReference type="ChEBI" id="CHEBI:15378"/>
        <dbReference type="ChEBI" id="CHEBI:29999"/>
        <dbReference type="ChEBI" id="CHEBI:30616"/>
        <dbReference type="ChEBI" id="CHEBI:83421"/>
        <dbReference type="ChEBI" id="CHEBI:456216"/>
        <dbReference type="EC" id="2.7.11.1"/>
    </reaction>
</comment>
<evidence type="ECO:0000256" key="8">
    <source>
        <dbReference type="ARBA" id="ARBA00022840"/>
    </source>
</evidence>
<evidence type="ECO:0000256" key="2">
    <source>
        <dbReference type="ARBA" id="ARBA00012513"/>
    </source>
</evidence>
<accession>A0ABY8CII5</accession>
<dbReference type="GeneID" id="90589599"/>
<dbReference type="PANTHER" id="PTHR12209">
    <property type="entry name" value="NON-SPECIFIC SERINE/THREONINE PROTEIN KINASE"/>
    <property type="match status" value="1"/>
</dbReference>
<dbReference type="InterPro" id="IPR000719">
    <property type="entry name" value="Prot_kinase_dom"/>
</dbReference>
<dbReference type="InterPro" id="IPR022495">
    <property type="entry name" value="Bud32"/>
</dbReference>
<gene>
    <name evidence="12" type="primary">bud32</name>
    <name evidence="12" type="ORF">SVXNc_0164</name>
</gene>
<evidence type="ECO:0000256" key="5">
    <source>
        <dbReference type="ARBA" id="ARBA00022694"/>
    </source>
</evidence>
<keyword evidence="4 12" id="KW-0808">Transferase</keyword>
<evidence type="ECO:0000256" key="4">
    <source>
        <dbReference type="ARBA" id="ARBA00022679"/>
    </source>
</evidence>
<proteinExistence type="inferred from homology"/>
<dbReference type="PANTHER" id="PTHR12209:SF0">
    <property type="entry name" value="EKC_KEOPS COMPLEX SUBUNIT TP53RK"/>
    <property type="match status" value="1"/>
</dbReference>
<dbReference type="EC" id="2.7.11.1" evidence="2"/>
<sequence length="188" mass="21623">MKLQGAEAVVNIGEEVSKERVSKKYRHPDLDDRIREQRNSREAQSLRQAARAGANVPQVLEEKEYCLRMEKIDGNALKEQLSASNVEKVGKNLAKIHEADIIHGDLTTSNVIVSDEVYLIDFGLSFRSERIEDRAMDLHMFKQILESSHPEKAESCWEAFIDGYSGYEESEEVFERLEDVEMRGRYKT</sequence>
<dbReference type="InterPro" id="IPR008266">
    <property type="entry name" value="Tyr_kinase_AS"/>
</dbReference>
<dbReference type="Pfam" id="PF01163">
    <property type="entry name" value="RIO1"/>
    <property type="match status" value="1"/>
</dbReference>
<evidence type="ECO:0000256" key="6">
    <source>
        <dbReference type="ARBA" id="ARBA00022741"/>
    </source>
</evidence>
<comment type="catalytic activity">
    <reaction evidence="9">
        <text>L-threonyl-[protein] + ATP = O-phospho-L-threonyl-[protein] + ADP + H(+)</text>
        <dbReference type="Rhea" id="RHEA:46608"/>
        <dbReference type="Rhea" id="RHEA-COMP:11060"/>
        <dbReference type="Rhea" id="RHEA-COMP:11605"/>
        <dbReference type="ChEBI" id="CHEBI:15378"/>
        <dbReference type="ChEBI" id="CHEBI:30013"/>
        <dbReference type="ChEBI" id="CHEBI:30616"/>
        <dbReference type="ChEBI" id="CHEBI:61977"/>
        <dbReference type="ChEBI" id="CHEBI:456216"/>
        <dbReference type="EC" id="2.7.11.1"/>
    </reaction>
</comment>